<keyword evidence="3" id="KW-0479">Metal-binding</keyword>
<feature type="compositionally biased region" description="Basic and acidic residues" evidence="7">
    <location>
        <begin position="122"/>
        <end position="147"/>
    </location>
</feature>
<keyword evidence="5" id="KW-0408">Iron</keyword>
<feature type="compositionally biased region" description="Low complexity" evidence="7">
    <location>
        <begin position="280"/>
        <end position="294"/>
    </location>
</feature>
<dbReference type="InterPro" id="IPR005117">
    <property type="entry name" value="NiRdtase/SiRdtase_haem-b_fer"/>
</dbReference>
<dbReference type="InterPro" id="IPR045854">
    <property type="entry name" value="NO2/SO3_Rdtase_4Fe4S_sf"/>
</dbReference>
<dbReference type="AlphaFoldDB" id="A0A6A0AU41"/>
<dbReference type="InterPro" id="IPR036136">
    <property type="entry name" value="Nit/Sulf_reduc_fer-like_dom_sf"/>
</dbReference>
<reference evidence="9 10" key="1">
    <citation type="submission" date="2020-02" db="EMBL/GenBank/DDBJ databases">
        <title>Whole Genome Shotgun Sequence of Streptomyces sp. strain CWH03.</title>
        <authorList>
            <person name="Dohra H."/>
            <person name="Kodani S."/>
            <person name="Yamamura H."/>
        </authorList>
    </citation>
    <scope>NUCLEOTIDE SEQUENCE [LARGE SCALE GENOMIC DNA]</scope>
    <source>
        <strain evidence="9 10">CWH03</strain>
    </source>
</reference>
<feature type="domain" description="Nitrite/Sulfite reductase ferredoxin-like" evidence="8">
    <location>
        <begin position="36"/>
        <end position="98"/>
    </location>
</feature>
<dbReference type="Pfam" id="PF03460">
    <property type="entry name" value="NIR_SIR_ferr"/>
    <property type="match status" value="1"/>
</dbReference>
<protein>
    <recommendedName>
        <fullName evidence="8">Nitrite/Sulfite reductase ferredoxin-like domain-containing protein</fullName>
    </recommendedName>
</protein>
<dbReference type="Proteomes" id="UP000484988">
    <property type="component" value="Unassembled WGS sequence"/>
</dbReference>
<dbReference type="GO" id="GO:0016491">
    <property type="term" value="F:oxidoreductase activity"/>
    <property type="evidence" value="ECO:0007669"/>
    <property type="project" value="UniProtKB-KW"/>
</dbReference>
<keyword evidence="6" id="KW-0411">Iron-sulfur</keyword>
<dbReference type="Gene3D" id="3.30.413.10">
    <property type="entry name" value="Sulfite Reductase Hemoprotein, domain 1"/>
    <property type="match status" value="2"/>
</dbReference>
<sequence>MLAAMPPPPTTAPDQGESHIRDRGDACPGALRLHPAADGGLARLRLPAGLLTGRQLWALSLAAERLGDGALSITSRGNVELRGLADGCGQALAELLREAGLLPSDTHERVRNIVVSPLAGLDGRDGGDGRDGRDGHREQGGRGDHGGHAGRSGQDGADVRSWARELDALLCASEWAAGLSGRFLFALDDGRCDVAGLGADVTLLAAGGGWGGEPGGGRVELRIGRQAFRVRADDAARAALAAAEAFLATAAEAGTGAWRVRELPEGQDIAVGAALQRAGVAAAPHHPVPGADRPAPGPGPGPSAGSPRADGHVVVGPSADGPAGPGAGPLPGLVGGPGGWAVSVLAPLGRLTAGQARELLPAPADEVRLTPWRGAVVPGFADRGAARARLDALRRAGFVTGTGSPWYGVGACTGRPGCARSLADVRADVRADIGEYLRAGARAGTAPGPGGLPVYWSGCERRCGRPQQDHVDVVATGDGAYRVTAPRGTAVPVPSRAELGDTIATARIRATK</sequence>
<keyword evidence="10" id="KW-1185">Reference proteome</keyword>
<evidence type="ECO:0000256" key="3">
    <source>
        <dbReference type="ARBA" id="ARBA00022723"/>
    </source>
</evidence>
<organism evidence="9 10">
    <name type="scientific">Streptomyces pacificus</name>
    <dbReference type="NCBI Taxonomy" id="2705029"/>
    <lineage>
        <taxon>Bacteria</taxon>
        <taxon>Bacillati</taxon>
        <taxon>Actinomycetota</taxon>
        <taxon>Actinomycetes</taxon>
        <taxon>Kitasatosporales</taxon>
        <taxon>Streptomycetaceae</taxon>
        <taxon>Streptomyces</taxon>
    </lineage>
</organism>
<feature type="region of interest" description="Disordered" evidence="7">
    <location>
        <begin position="280"/>
        <end position="331"/>
    </location>
</feature>
<comment type="caution">
    <text evidence="9">The sequence shown here is derived from an EMBL/GenBank/DDBJ whole genome shotgun (WGS) entry which is preliminary data.</text>
</comment>
<feature type="compositionally biased region" description="Low complexity" evidence="7">
    <location>
        <begin position="303"/>
        <end position="322"/>
    </location>
</feature>
<dbReference type="GO" id="GO:0046872">
    <property type="term" value="F:metal ion binding"/>
    <property type="evidence" value="ECO:0007669"/>
    <property type="project" value="UniProtKB-KW"/>
</dbReference>
<feature type="region of interest" description="Disordered" evidence="7">
    <location>
        <begin position="1"/>
        <end position="23"/>
    </location>
</feature>
<evidence type="ECO:0000256" key="1">
    <source>
        <dbReference type="ARBA" id="ARBA00022485"/>
    </source>
</evidence>
<evidence type="ECO:0000313" key="10">
    <source>
        <dbReference type="Proteomes" id="UP000484988"/>
    </source>
</evidence>
<dbReference type="InterPro" id="IPR051329">
    <property type="entry name" value="NIR_SIR_4Fe-4S"/>
</dbReference>
<name>A0A6A0AU41_9ACTN</name>
<evidence type="ECO:0000256" key="6">
    <source>
        <dbReference type="ARBA" id="ARBA00023014"/>
    </source>
</evidence>
<dbReference type="GO" id="GO:0051539">
    <property type="term" value="F:4 iron, 4 sulfur cluster binding"/>
    <property type="evidence" value="ECO:0007669"/>
    <property type="project" value="UniProtKB-KW"/>
</dbReference>
<dbReference type="Gene3D" id="3.90.480.10">
    <property type="entry name" value="Sulfite Reductase Hemoprotein,Domain 2"/>
    <property type="match status" value="1"/>
</dbReference>
<keyword evidence="4" id="KW-0560">Oxidoreductase</keyword>
<evidence type="ECO:0000313" key="9">
    <source>
        <dbReference type="EMBL" id="GFH36440.1"/>
    </source>
</evidence>
<dbReference type="SUPFAM" id="SSF55124">
    <property type="entry name" value="Nitrite/Sulfite reductase N-terminal domain-like"/>
    <property type="match status" value="2"/>
</dbReference>
<evidence type="ECO:0000256" key="5">
    <source>
        <dbReference type="ARBA" id="ARBA00023004"/>
    </source>
</evidence>
<evidence type="ECO:0000256" key="4">
    <source>
        <dbReference type="ARBA" id="ARBA00023002"/>
    </source>
</evidence>
<accession>A0A6A0AU41</accession>
<evidence type="ECO:0000256" key="7">
    <source>
        <dbReference type="SAM" id="MobiDB-lite"/>
    </source>
</evidence>
<dbReference type="EMBL" id="BLLG01000006">
    <property type="protein sequence ID" value="GFH36440.1"/>
    <property type="molecule type" value="Genomic_DNA"/>
</dbReference>
<evidence type="ECO:0000256" key="2">
    <source>
        <dbReference type="ARBA" id="ARBA00022617"/>
    </source>
</evidence>
<dbReference type="SUPFAM" id="SSF56014">
    <property type="entry name" value="Nitrite and sulphite reductase 4Fe-4S domain-like"/>
    <property type="match status" value="1"/>
</dbReference>
<dbReference type="PANTHER" id="PTHR32439:SF9">
    <property type="entry name" value="BLR3264 PROTEIN"/>
    <property type="match status" value="1"/>
</dbReference>
<gene>
    <name evidence="9" type="ORF">SCWH03_26680</name>
</gene>
<keyword evidence="1" id="KW-0004">4Fe-4S</keyword>
<proteinExistence type="predicted"/>
<keyword evidence="2" id="KW-0349">Heme</keyword>
<feature type="compositionally biased region" description="Pro residues" evidence="7">
    <location>
        <begin position="1"/>
        <end position="11"/>
    </location>
</feature>
<feature type="region of interest" description="Disordered" evidence="7">
    <location>
        <begin position="121"/>
        <end position="156"/>
    </location>
</feature>
<evidence type="ECO:0000259" key="8">
    <source>
        <dbReference type="Pfam" id="PF03460"/>
    </source>
</evidence>
<dbReference type="PANTHER" id="PTHR32439">
    <property type="entry name" value="FERREDOXIN--NITRITE REDUCTASE, CHLOROPLASTIC"/>
    <property type="match status" value="1"/>
</dbReference>